<sequence length="829" mass="95338">MIYPANFEEKIKFNRIREYIKNNCMSSLGKEVVDEMQFSTNFDETRQNQLQTFEFRKICLEEDNFPLSYFIDVREPLLRIRTEGRFMEESELFDLLRSLTTISDIVRFFNKKEDEEYPELKALVANVAVFPFLQDKIDFLLNKFGKLKDNASPELARIRKEILSKQNSISRKLSAILRKAKKDGLVEADVNVAIRDGRSVIPIPSSNKRKLGGIVQDESATGKTSFIEPTEIVEINNEVRELEYAERREIVRILIEVADQIRPYINDLLESYRFMGTIDFIRAKARFALNIDATLPEFHNSQSFEWRESKHPLLHLQFKELKKEVIPLDIELKDPKQRLLLISGPNAGGKSVCLQTVGLLQYMFQCGCLVPMHEGSKMGFFQDIFIDIGDEQSIENDLSTYSSHLFNMKHFLRYSKKETLILIDEFGTGTEPMLGGAIAESVLEQLNQQGVYGVITTHYTNLKHMASQTEGIENGAMLFDTGRIMPLYKLQIAQPGSSFAFEIARKIGLPESILSSAKDKIGQEHVDYDKNLREIVRDKRYWEQKRNTIRINEKKLGDVLERYQLELQNIKKERKDVMEKARLEADQLLSNANKEIEKTIRTIKETQAEKEKTKLARKKLDDFKEKASDKKENDAKIEKKIRQIQDREKRKAKRKDEKEQAAEQPINKPKKIVVETIVKGDTVKLEGQSLPGEVLSVNGKEATVAFGNIQTKVKVNRLKKVKTGKKPSSQTNNQTISNVSNKVRERKLSFKPDIDLRGYRAEEAIQMVINHIDEAVICEAHELKILHGKGNGILRTLIREQLATIPFVHKFRDAHIQEGGSGITIVELE</sequence>
<evidence type="ECO:0000256" key="5">
    <source>
        <dbReference type="ARBA" id="ARBA00022884"/>
    </source>
</evidence>
<organism evidence="11 12">
    <name type="scientific">Carboxylicivirga linearis</name>
    <dbReference type="NCBI Taxonomy" id="1628157"/>
    <lineage>
        <taxon>Bacteria</taxon>
        <taxon>Pseudomonadati</taxon>
        <taxon>Bacteroidota</taxon>
        <taxon>Bacteroidia</taxon>
        <taxon>Marinilabiliales</taxon>
        <taxon>Marinilabiliaceae</taxon>
        <taxon>Carboxylicivirga</taxon>
    </lineage>
</organism>
<dbReference type="SMART" id="SM00533">
    <property type="entry name" value="MUTSd"/>
    <property type="match status" value="1"/>
</dbReference>
<dbReference type="PROSITE" id="PS50828">
    <property type="entry name" value="SMR"/>
    <property type="match status" value="1"/>
</dbReference>
<evidence type="ECO:0000256" key="6">
    <source>
        <dbReference type="ARBA" id="ARBA00023125"/>
    </source>
</evidence>
<evidence type="ECO:0000256" key="9">
    <source>
        <dbReference type="SAM" id="MobiDB-lite"/>
    </source>
</evidence>
<keyword evidence="6 7" id="KW-0238">DNA-binding</keyword>
<evidence type="ECO:0000256" key="2">
    <source>
        <dbReference type="ARBA" id="ARBA00022741"/>
    </source>
</evidence>
<feature type="domain" description="Smr" evidence="10">
    <location>
        <begin position="754"/>
        <end position="829"/>
    </location>
</feature>
<dbReference type="HAMAP" id="MF_00092">
    <property type="entry name" value="MutS2"/>
    <property type="match status" value="1"/>
</dbReference>
<evidence type="ECO:0000313" key="11">
    <source>
        <dbReference type="EMBL" id="MBS2098065.1"/>
    </source>
</evidence>
<dbReference type="InterPro" id="IPR027417">
    <property type="entry name" value="P-loop_NTPase"/>
</dbReference>
<evidence type="ECO:0000256" key="1">
    <source>
        <dbReference type="ARBA" id="ARBA00022730"/>
    </source>
</evidence>
<dbReference type="SUPFAM" id="SSF48334">
    <property type="entry name" value="DNA repair protein MutS, domain III"/>
    <property type="match status" value="1"/>
</dbReference>
<dbReference type="SMART" id="SM00534">
    <property type="entry name" value="MUTSac"/>
    <property type="match status" value="1"/>
</dbReference>
<keyword evidence="1 7" id="KW-0699">rRNA-binding</keyword>
<dbReference type="EC" id="3.6.4.-" evidence="7"/>
<dbReference type="InterPro" id="IPR036187">
    <property type="entry name" value="DNA_mismatch_repair_MutS_sf"/>
</dbReference>
<keyword evidence="4 7" id="KW-0067">ATP-binding</keyword>
<gene>
    <name evidence="7" type="primary">mutS2</name>
    <name evidence="7" type="synonym">rqcU</name>
    <name evidence="11" type="ORF">KEM10_07215</name>
</gene>
<dbReference type="Proteomes" id="UP000708576">
    <property type="component" value="Unassembled WGS sequence"/>
</dbReference>
<feature type="coiled-coil region" evidence="8">
    <location>
        <begin position="553"/>
        <end position="616"/>
    </location>
</feature>
<dbReference type="Gene3D" id="3.40.50.300">
    <property type="entry name" value="P-loop containing nucleotide triphosphate hydrolases"/>
    <property type="match status" value="1"/>
</dbReference>
<protein>
    <recommendedName>
        <fullName evidence="7">Endonuclease MutS2</fullName>
        <ecNumber evidence="7">3.1.-.-</ecNumber>
    </recommendedName>
    <alternativeName>
        <fullName evidence="7">Ribosome-associated protein quality control-upstream factor</fullName>
        <shortName evidence="7">RQC-upstream factor</shortName>
        <shortName evidence="7">RqcU</shortName>
        <ecNumber evidence="7">3.6.4.-</ecNumber>
    </alternativeName>
</protein>
<dbReference type="SMART" id="SM00463">
    <property type="entry name" value="SMR"/>
    <property type="match status" value="1"/>
</dbReference>
<keyword evidence="7" id="KW-0540">Nuclease</keyword>
<reference evidence="11 12" key="1">
    <citation type="journal article" date="2015" name="Int. J. Syst. Evol. Microbiol.">
        <title>Carboxylicivirga linearis sp. nov., isolated from a sea cucumber culture pond.</title>
        <authorList>
            <person name="Wang F.Q."/>
            <person name="Zhou Y.X."/>
            <person name="Lin X.Z."/>
            <person name="Chen G.J."/>
            <person name="Du Z.J."/>
        </authorList>
    </citation>
    <scope>NUCLEOTIDE SEQUENCE [LARGE SCALE GENOMIC DNA]</scope>
    <source>
        <strain evidence="11 12">FB218</strain>
    </source>
</reference>
<comment type="caution">
    <text evidence="11">The sequence shown here is derived from an EMBL/GenBank/DDBJ whole genome shotgun (WGS) entry which is preliminary data.</text>
</comment>
<dbReference type="PIRSF" id="PIRSF005814">
    <property type="entry name" value="MutS_YshD"/>
    <property type="match status" value="1"/>
</dbReference>
<evidence type="ECO:0000256" key="7">
    <source>
        <dbReference type="HAMAP-Rule" id="MF_00092"/>
    </source>
</evidence>
<dbReference type="InterPro" id="IPR046893">
    <property type="entry name" value="MSSS"/>
</dbReference>
<proteinExistence type="inferred from homology"/>
<keyword evidence="8" id="KW-0175">Coiled coil</keyword>
<dbReference type="PANTHER" id="PTHR48466:SF2">
    <property type="entry name" value="OS10G0509000 PROTEIN"/>
    <property type="match status" value="1"/>
</dbReference>
<dbReference type="SUPFAM" id="SSF160443">
    <property type="entry name" value="SMR domain-like"/>
    <property type="match status" value="1"/>
</dbReference>
<dbReference type="InterPro" id="IPR000432">
    <property type="entry name" value="DNA_mismatch_repair_MutS_C"/>
</dbReference>
<feature type="region of interest" description="Disordered" evidence="9">
    <location>
        <begin position="623"/>
        <end position="665"/>
    </location>
</feature>
<dbReference type="InterPro" id="IPR045076">
    <property type="entry name" value="MutS"/>
</dbReference>
<evidence type="ECO:0000256" key="4">
    <source>
        <dbReference type="ARBA" id="ARBA00022840"/>
    </source>
</evidence>
<comment type="subunit">
    <text evidence="7">Homodimer. Binds to stalled ribosomes, contacting rRNA.</text>
</comment>
<keyword evidence="5 7" id="KW-0694">RNA-binding</keyword>
<dbReference type="InterPro" id="IPR002625">
    <property type="entry name" value="Smr_dom"/>
</dbReference>
<accession>A0ABS5JT41</accession>
<dbReference type="EC" id="3.1.-.-" evidence="7"/>
<evidence type="ECO:0000313" key="12">
    <source>
        <dbReference type="Proteomes" id="UP000708576"/>
    </source>
</evidence>
<dbReference type="Pfam" id="PF01713">
    <property type="entry name" value="Smr"/>
    <property type="match status" value="1"/>
</dbReference>
<comment type="function">
    <text evidence="7">Acts as a ribosome collision sensor, splitting the ribosome into its 2 subunits. Detects stalled/collided 70S ribosomes which it binds and splits by an ATP-hydrolysis driven conformational change. Acts upstream of the ribosome quality control system (RQC), a ribosome-associated complex that mediates the extraction of incompletely synthesized nascent chains from stalled ribosomes and their subsequent degradation. Probably generates substrates for RQC.</text>
</comment>
<dbReference type="InterPro" id="IPR005747">
    <property type="entry name" value="MutS2"/>
</dbReference>
<dbReference type="Pfam" id="PF00488">
    <property type="entry name" value="MutS_V"/>
    <property type="match status" value="1"/>
</dbReference>
<feature type="binding site" evidence="7">
    <location>
        <begin position="344"/>
        <end position="351"/>
    </location>
    <ligand>
        <name>ATP</name>
        <dbReference type="ChEBI" id="CHEBI:30616"/>
    </ligand>
</feature>
<dbReference type="SUPFAM" id="SSF52540">
    <property type="entry name" value="P-loop containing nucleoside triphosphate hydrolases"/>
    <property type="match status" value="1"/>
</dbReference>
<name>A0ABS5JT41_9BACT</name>
<comment type="function">
    <text evidence="7">Endonuclease that is involved in the suppression of homologous recombination and thus may have a key role in the control of bacterial genetic diversity.</text>
</comment>
<dbReference type="InterPro" id="IPR007696">
    <property type="entry name" value="DNA_mismatch_repair_MutS_core"/>
</dbReference>
<dbReference type="Gene3D" id="3.30.1370.110">
    <property type="match status" value="1"/>
</dbReference>
<dbReference type="InterPro" id="IPR036063">
    <property type="entry name" value="Smr_dom_sf"/>
</dbReference>
<dbReference type="PANTHER" id="PTHR48466">
    <property type="entry name" value="OS10G0509000 PROTEIN-RELATED"/>
    <property type="match status" value="1"/>
</dbReference>
<evidence type="ECO:0000256" key="8">
    <source>
        <dbReference type="SAM" id="Coils"/>
    </source>
</evidence>
<dbReference type="NCBIfam" id="TIGR01069">
    <property type="entry name" value="mutS2"/>
    <property type="match status" value="1"/>
</dbReference>
<keyword evidence="12" id="KW-1185">Reference proteome</keyword>
<keyword evidence="3 7" id="KW-0378">Hydrolase</keyword>
<feature type="compositionally biased region" description="Basic and acidic residues" evidence="9">
    <location>
        <begin position="623"/>
        <end position="661"/>
    </location>
</feature>
<dbReference type="EMBL" id="JAGUCO010000003">
    <property type="protein sequence ID" value="MBS2098065.1"/>
    <property type="molecule type" value="Genomic_DNA"/>
</dbReference>
<keyword evidence="7" id="KW-0255">Endonuclease</keyword>
<dbReference type="Pfam" id="PF20297">
    <property type="entry name" value="MSSS"/>
    <property type="match status" value="1"/>
</dbReference>
<comment type="similarity">
    <text evidence="7">Belongs to the DNA mismatch repair MutS family. MutS2 subfamily.</text>
</comment>
<evidence type="ECO:0000259" key="10">
    <source>
        <dbReference type="PROSITE" id="PS50828"/>
    </source>
</evidence>
<evidence type="ECO:0000256" key="3">
    <source>
        <dbReference type="ARBA" id="ARBA00022801"/>
    </source>
</evidence>
<keyword evidence="2 7" id="KW-0547">Nucleotide-binding</keyword>